<dbReference type="EMBL" id="CP033713">
    <property type="protein sequence ID" value="AYW93244.1"/>
    <property type="molecule type" value="Genomic_DNA"/>
</dbReference>
<keyword evidence="2" id="KW-1185">Reference proteome</keyword>
<dbReference type="Proteomes" id="UP000268669">
    <property type="component" value="Chromosome"/>
</dbReference>
<proteinExistence type="predicted"/>
<organism evidence="1 2">
    <name type="scientific">Yersinia pseudotuberculosis</name>
    <dbReference type="NCBI Taxonomy" id="633"/>
    <lineage>
        <taxon>Bacteria</taxon>
        <taxon>Pseudomonadati</taxon>
        <taxon>Pseudomonadota</taxon>
        <taxon>Gammaproteobacteria</taxon>
        <taxon>Enterobacterales</taxon>
        <taxon>Yersiniaceae</taxon>
        <taxon>Yersinia</taxon>
    </lineage>
</organism>
<name>A0ABM7AKV9_YERPU</name>
<gene>
    <name evidence="1" type="ORF">EGX47_19290</name>
</gene>
<sequence length="47" mass="5622">MSDKHNAELNVYPQNNWRFEPVGSKQIPMNLFILRSNDQYILRSNDQ</sequence>
<accession>A0ABM7AKV9</accession>
<evidence type="ECO:0000313" key="2">
    <source>
        <dbReference type="Proteomes" id="UP000268669"/>
    </source>
</evidence>
<evidence type="ECO:0000313" key="1">
    <source>
        <dbReference type="EMBL" id="AYW93244.1"/>
    </source>
</evidence>
<protein>
    <submittedName>
        <fullName evidence="1">Tat protein</fullName>
    </submittedName>
</protein>
<reference evidence="1" key="1">
    <citation type="submission" date="2018-11" db="EMBL/GenBank/DDBJ databases">
        <title>FDA dAtabase for Regulatory Grade micrObial Sequences (FDA-ARGOS): Supporting development and validation of Infectious Disease Dx tests.</title>
        <authorList>
            <person name="Bliska J."/>
            <person name="Cleland M.-M."/>
            <person name="Tallon L."/>
            <person name="Sadzewicz L."/>
            <person name="Zhao X."/>
            <person name="Vavikolanu K."/>
            <person name="Mehta A."/>
            <person name="Aluvathingal J."/>
            <person name="Nadendla S."/>
            <person name="Yan Y."/>
            <person name="Sichtig H."/>
        </authorList>
    </citation>
    <scope>NUCLEOTIDE SEQUENCE [LARGE SCALE GENOMIC DNA]</scope>
    <source>
        <strain evidence="1">FDAARGOS_581</strain>
    </source>
</reference>